<accession>A0A1B7T7D5</accession>
<evidence type="ECO:0000313" key="2">
    <source>
        <dbReference type="Proteomes" id="UP000092321"/>
    </source>
</evidence>
<name>A0A1B7T7D5_9ASCO</name>
<dbReference type="EMBL" id="LXPE01000518">
    <property type="protein sequence ID" value="OBA24649.1"/>
    <property type="molecule type" value="Genomic_DNA"/>
</dbReference>
<protein>
    <submittedName>
        <fullName evidence="1">Uncharacterized protein</fullName>
    </submittedName>
</protein>
<sequence>MTILKTLKVDNNEEKEEKEEEMNNININNVYMMDRDLPREMSFVKEHAQSDDTIWNKEKITQSMEQLLLLKEEEKISDKITETNVDALIESYEEAEEEEEKEKRDGRLITSLVRNGSKLLQMFHR</sequence>
<evidence type="ECO:0000313" key="1">
    <source>
        <dbReference type="EMBL" id="OBA24649.1"/>
    </source>
</evidence>
<keyword evidence="2" id="KW-1185">Reference proteome</keyword>
<dbReference type="AlphaFoldDB" id="A0A1B7T7D5"/>
<proteinExistence type="predicted"/>
<dbReference type="Proteomes" id="UP000092321">
    <property type="component" value="Unassembled WGS sequence"/>
</dbReference>
<gene>
    <name evidence="1" type="ORF">HANVADRAFT_50751</name>
</gene>
<comment type="caution">
    <text evidence="1">The sequence shown here is derived from an EMBL/GenBank/DDBJ whole genome shotgun (WGS) entry which is preliminary data.</text>
</comment>
<reference evidence="2" key="1">
    <citation type="journal article" date="2016" name="Proc. Natl. Acad. Sci. U.S.A.">
        <title>Comparative genomics of biotechnologically important yeasts.</title>
        <authorList>
            <person name="Riley R."/>
            <person name="Haridas S."/>
            <person name="Wolfe K.H."/>
            <person name="Lopes M.R."/>
            <person name="Hittinger C.T."/>
            <person name="Goeker M."/>
            <person name="Salamov A.A."/>
            <person name="Wisecaver J.H."/>
            <person name="Long T.M."/>
            <person name="Calvey C.H."/>
            <person name="Aerts A.L."/>
            <person name="Barry K.W."/>
            <person name="Choi C."/>
            <person name="Clum A."/>
            <person name="Coughlan A.Y."/>
            <person name="Deshpande S."/>
            <person name="Douglass A.P."/>
            <person name="Hanson S.J."/>
            <person name="Klenk H.-P."/>
            <person name="LaButti K.M."/>
            <person name="Lapidus A."/>
            <person name="Lindquist E.A."/>
            <person name="Lipzen A.M."/>
            <person name="Meier-Kolthoff J.P."/>
            <person name="Ohm R.A."/>
            <person name="Otillar R.P."/>
            <person name="Pangilinan J.L."/>
            <person name="Peng Y."/>
            <person name="Rokas A."/>
            <person name="Rosa C.A."/>
            <person name="Scheuner C."/>
            <person name="Sibirny A.A."/>
            <person name="Slot J.C."/>
            <person name="Stielow J.B."/>
            <person name="Sun H."/>
            <person name="Kurtzman C.P."/>
            <person name="Blackwell M."/>
            <person name="Grigoriev I.V."/>
            <person name="Jeffries T.W."/>
        </authorList>
    </citation>
    <scope>NUCLEOTIDE SEQUENCE [LARGE SCALE GENOMIC DNA]</scope>
    <source>
        <strain evidence="2">NRRL Y-1626</strain>
    </source>
</reference>
<organism evidence="1 2">
    <name type="scientific">Hanseniaspora valbyensis NRRL Y-1626</name>
    <dbReference type="NCBI Taxonomy" id="766949"/>
    <lineage>
        <taxon>Eukaryota</taxon>
        <taxon>Fungi</taxon>
        <taxon>Dikarya</taxon>
        <taxon>Ascomycota</taxon>
        <taxon>Saccharomycotina</taxon>
        <taxon>Saccharomycetes</taxon>
        <taxon>Saccharomycodales</taxon>
        <taxon>Saccharomycodaceae</taxon>
        <taxon>Hanseniaspora</taxon>
    </lineage>
</organism>